<comment type="caution">
    <text evidence="1">The sequence shown here is derived from an EMBL/GenBank/DDBJ whole genome shotgun (WGS) entry which is preliminary data.</text>
</comment>
<dbReference type="Proteomes" id="UP000001343">
    <property type="component" value="Unassembled WGS sequence"/>
</dbReference>
<reference evidence="1 2" key="1">
    <citation type="journal article" date="2014" name="Int. J. Syst. Evol. Microbiol.">
        <title>Leptospira mayottensis sp. nov., a pathogenic species of the genus Leptospira isolated from humans.</title>
        <authorList>
            <person name="Bourhy P."/>
            <person name="Collet L."/>
            <person name="Brisse S."/>
            <person name="Picardeau M."/>
        </authorList>
    </citation>
    <scope>NUCLEOTIDE SEQUENCE [LARGE SCALE GENOMIC DNA]</scope>
    <source>
        <strain evidence="1 2">200901122</strain>
    </source>
</reference>
<name>A0AA87MRV3_9LEPT</name>
<organism evidence="1 2">
    <name type="scientific">Leptospira mayottensis 200901122</name>
    <dbReference type="NCBI Taxonomy" id="1193010"/>
    <lineage>
        <taxon>Bacteria</taxon>
        <taxon>Pseudomonadati</taxon>
        <taxon>Spirochaetota</taxon>
        <taxon>Spirochaetia</taxon>
        <taxon>Leptospirales</taxon>
        <taxon>Leptospiraceae</taxon>
        <taxon>Leptospira</taxon>
    </lineage>
</organism>
<dbReference type="AlphaFoldDB" id="A0AA87MRV3"/>
<sequence>MKRSHILFMRQSGNFLSRFQTTIIFFGDVIKKFSIRN</sequence>
<accession>A0AA87MRV3</accession>
<evidence type="ECO:0000313" key="2">
    <source>
        <dbReference type="Proteomes" id="UP000001343"/>
    </source>
</evidence>
<gene>
    <name evidence="1" type="ORF">LEP1GSC125_2745</name>
</gene>
<evidence type="ECO:0000313" key="1">
    <source>
        <dbReference type="EMBL" id="EKS00586.1"/>
    </source>
</evidence>
<protein>
    <submittedName>
        <fullName evidence="1">Uncharacterized protein</fullName>
    </submittedName>
</protein>
<proteinExistence type="predicted"/>
<dbReference type="EMBL" id="AKWM02000032">
    <property type="protein sequence ID" value="EKS00586.1"/>
    <property type="molecule type" value="Genomic_DNA"/>
</dbReference>